<name>A0ABV2B3W6_9GAMM</name>
<comment type="caution">
    <text evidence="1">The sequence shown here is derived from an EMBL/GenBank/DDBJ whole genome shotgun (WGS) entry which is preliminary data.</text>
</comment>
<dbReference type="Proteomes" id="UP001460888">
    <property type="component" value="Unassembled WGS sequence"/>
</dbReference>
<dbReference type="EMBL" id="APND01000004">
    <property type="protein sequence ID" value="MES1930252.1"/>
    <property type="molecule type" value="Genomic_DNA"/>
</dbReference>
<dbReference type="InterPro" id="IPR045809">
    <property type="entry name" value="MobI"/>
</dbReference>
<reference evidence="1 2" key="1">
    <citation type="submission" date="2013-03" db="EMBL/GenBank/DDBJ databases">
        <title>Salinisphaera dokdonensis CL-ES53 Genome Sequencing.</title>
        <authorList>
            <person name="Li C."/>
            <person name="Lai Q."/>
            <person name="Shao Z."/>
        </authorList>
    </citation>
    <scope>NUCLEOTIDE SEQUENCE [LARGE SCALE GENOMIC DNA]</scope>
    <source>
        <strain evidence="1 2">CL-ES53</strain>
    </source>
</reference>
<evidence type="ECO:0000313" key="1">
    <source>
        <dbReference type="EMBL" id="MES1930252.1"/>
    </source>
</evidence>
<sequence>MNERQEHLLDLVLEHLTGYADELKDQAMAGADQFWIKHHEVRKTRPKHEWGFVGVRVRQRAGAVMVEWFRAKYWQKRRSADGGESNMPALEYLARGKAMRYSVHPFERVKAKPWEIELAMELEKQFEMIRRQSQMLGKIRRYIHETRRADSRAQEKIST</sequence>
<keyword evidence="2" id="KW-1185">Reference proteome</keyword>
<dbReference type="Pfam" id="PF19456">
    <property type="entry name" value="MobI"/>
    <property type="match status" value="1"/>
</dbReference>
<evidence type="ECO:0008006" key="3">
    <source>
        <dbReference type="Google" id="ProtNLM"/>
    </source>
</evidence>
<evidence type="ECO:0000313" key="2">
    <source>
        <dbReference type="Proteomes" id="UP001460888"/>
    </source>
</evidence>
<organism evidence="1 2">
    <name type="scientific">Salinisphaera dokdonensis CL-ES53</name>
    <dbReference type="NCBI Taxonomy" id="1304272"/>
    <lineage>
        <taxon>Bacteria</taxon>
        <taxon>Pseudomonadati</taxon>
        <taxon>Pseudomonadota</taxon>
        <taxon>Gammaproteobacteria</taxon>
        <taxon>Salinisphaerales</taxon>
        <taxon>Salinisphaeraceae</taxon>
        <taxon>Salinisphaera</taxon>
    </lineage>
</organism>
<proteinExistence type="predicted"/>
<protein>
    <recommendedName>
        <fullName evidence="3">Transposase</fullName>
    </recommendedName>
</protein>
<accession>A0ABV2B3W6</accession>
<dbReference type="RefSeq" id="WP_353112285.1">
    <property type="nucleotide sequence ID" value="NZ_APND01000004.1"/>
</dbReference>
<gene>
    <name evidence="1" type="ORF">SADO_13393</name>
</gene>